<gene>
    <name evidence="1" type="ORF">GUH15_15890</name>
</gene>
<name>A0A8I0H1H5_XANCI</name>
<evidence type="ECO:0000313" key="1">
    <source>
        <dbReference type="EMBL" id="MBD4337506.1"/>
    </source>
</evidence>
<sequence length="77" mass="8922">LRGMRYGGQALQLYRTLYAQRQCTVDLEPLDDAAENAAQRIRRRRFYLKNGFSPSGYALEYRGMAFELLCCTPPLRT</sequence>
<comment type="caution">
    <text evidence="1">The sequence shown here is derived from an EMBL/GenBank/DDBJ whole genome shotgun (WGS) entry which is preliminary data.</text>
</comment>
<feature type="non-terminal residue" evidence="1">
    <location>
        <position position="77"/>
    </location>
</feature>
<proteinExistence type="predicted"/>
<dbReference type="Gene3D" id="3.40.630.30">
    <property type="match status" value="1"/>
</dbReference>
<dbReference type="AlphaFoldDB" id="A0A8I0H1H5"/>
<dbReference type="Proteomes" id="UP000653002">
    <property type="component" value="Unassembled WGS sequence"/>
</dbReference>
<accession>A0A8I0H1H5</accession>
<protein>
    <submittedName>
        <fullName evidence="1">Uncharacterized protein</fullName>
    </submittedName>
</protein>
<dbReference type="EMBL" id="JAABFR010001244">
    <property type="protein sequence ID" value="MBD4337506.1"/>
    <property type="molecule type" value="Genomic_DNA"/>
</dbReference>
<organism evidence="1 2">
    <name type="scientific">Xanthomonas citri pv. citri</name>
    <dbReference type="NCBI Taxonomy" id="611301"/>
    <lineage>
        <taxon>Bacteria</taxon>
        <taxon>Pseudomonadati</taxon>
        <taxon>Pseudomonadota</taxon>
        <taxon>Gammaproteobacteria</taxon>
        <taxon>Lysobacterales</taxon>
        <taxon>Lysobacteraceae</taxon>
        <taxon>Xanthomonas</taxon>
    </lineage>
</organism>
<feature type="non-terminal residue" evidence="1">
    <location>
        <position position="1"/>
    </location>
</feature>
<evidence type="ECO:0000313" key="2">
    <source>
        <dbReference type="Proteomes" id="UP000653002"/>
    </source>
</evidence>
<reference evidence="1" key="1">
    <citation type="submission" date="2020-01" db="EMBL/GenBank/DDBJ databases">
        <authorList>
            <person name="Richard D."/>
        </authorList>
    </citation>
    <scope>NUCLEOTIDE SEQUENCE</scope>
    <source>
        <strain evidence="1">JP541</strain>
    </source>
</reference>